<dbReference type="PROSITE" id="PS50531">
    <property type="entry name" value="HTH_IS21"/>
    <property type="match status" value="1"/>
</dbReference>
<dbReference type="GO" id="GO:0003677">
    <property type="term" value="F:DNA binding"/>
    <property type="evidence" value="ECO:0007669"/>
    <property type="project" value="UniProtKB-KW"/>
</dbReference>
<sequence>MINMPQIQGIREQYREGSSVAELARIYGVDPKTVRKYLKQDDFSPKPPEKMTKESILDPYKPLIDSWLLEDQGRWHKQRHTAKRIHDRLISEVAGYACSYNTVQRYVKRVLQEQRTVRASMELVWHPGESQADFGEADFLERGTMVRKKYLTLSFPYSNDSFTQIFGGETAECVCQGLKDIFAYIGGVPPLVVFDNATGVGRRIGEIIHEAELFSRMRAHYGFSVRFCNPESGHEKGNVEAKIGYTRRNLFVPEPAFDDIEDYNRTLLSLHASKAQESHYKKLLPIKDLFEEDTRALLPLPRTAFDPVRYDYLKADGYGKVRIDSRHYYSTSPEYAGQEVLVAIRAHSIDILDDHKRLVVRHSRVYGERRSDSSDYRTSLAVLMNNPGAWKNSGIRELIPDPLKSLMDRQQRTQLHATLKTMHTLSSEYGFEIAVQALEEGVQRSRTSFHDAAILAARIAGYGLNMAPERGQDLHVYDEFLEGVQV</sequence>
<dbReference type="InterPro" id="IPR001584">
    <property type="entry name" value="Integrase_cat-core"/>
</dbReference>
<organism evidence="7">
    <name type="scientific">uncultured spirochete</name>
    <dbReference type="NCBI Taxonomy" id="156406"/>
    <lineage>
        <taxon>Bacteria</taxon>
        <taxon>Pseudomonadati</taxon>
        <taxon>Spirochaetota</taxon>
        <taxon>Spirochaetia</taxon>
        <taxon>Spirochaetales</taxon>
        <taxon>environmental samples</taxon>
    </lineage>
</organism>
<evidence type="ECO:0000256" key="1">
    <source>
        <dbReference type="ARBA" id="ARBA00009277"/>
    </source>
</evidence>
<evidence type="ECO:0000256" key="4">
    <source>
        <dbReference type="ARBA" id="ARBA00023172"/>
    </source>
</evidence>
<evidence type="ECO:0000259" key="5">
    <source>
        <dbReference type="PROSITE" id="PS50531"/>
    </source>
</evidence>
<name>A0A3P3XEW6_9SPIR</name>
<reference evidence="7" key="1">
    <citation type="submission" date="2017-02" db="EMBL/GenBank/DDBJ databases">
        <authorList>
            <person name="Regsiter A."/>
            <person name="William W."/>
        </authorList>
    </citation>
    <scope>NUCLEOTIDE SEQUENCE</scope>
    <source>
        <strain evidence="7">Bib</strain>
    </source>
</reference>
<dbReference type="Pfam" id="PF22483">
    <property type="entry name" value="Mu-transpos_C_2"/>
    <property type="match status" value="1"/>
</dbReference>
<dbReference type="InterPro" id="IPR017894">
    <property type="entry name" value="HTH_IS21_transposase_type"/>
</dbReference>
<dbReference type="GO" id="GO:0006310">
    <property type="term" value="P:DNA recombination"/>
    <property type="evidence" value="ECO:0007669"/>
    <property type="project" value="UniProtKB-KW"/>
</dbReference>
<evidence type="ECO:0000256" key="2">
    <source>
        <dbReference type="ARBA" id="ARBA00022578"/>
    </source>
</evidence>
<dbReference type="GO" id="GO:0015074">
    <property type="term" value="P:DNA integration"/>
    <property type="evidence" value="ECO:0007669"/>
    <property type="project" value="InterPro"/>
</dbReference>
<keyword evidence="3" id="KW-0238">DNA-binding</keyword>
<gene>
    <name evidence="7" type="ORF">SPIROBIBN47_10022</name>
</gene>
<evidence type="ECO:0000259" key="6">
    <source>
        <dbReference type="PROSITE" id="PS50994"/>
    </source>
</evidence>
<keyword evidence="2" id="KW-0815">Transposition</keyword>
<keyword evidence="4" id="KW-0233">DNA recombination</keyword>
<comment type="similarity">
    <text evidence="1">Belongs to the transposase IS21/IS408/IS1162 family.</text>
</comment>
<dbReference type="PANTHER" id="PTHR35004">
    <property type="entry name" value="TRANSPOSASE RV3428C-RELATED"/>
    <property type="match status" value="1"/>
</dbReference>
<dbReference type="NCBIfam" id="NF033546">
    <property type="entry name" value="transpos_IS21"/>
    <property type="match status" value="1"/>
</dbReference>
<proteinExistence type="inferred from homology"/>
<feature type="domain" description="HTH IS21-type" evidence="5">
    <location>
        <begin position="5"/>
        <end position="68"/>
    </location>
</feature>
<dbReference type="AlphaFoldDB" id="A0A3P3XEW6"/>
<evidence type="ECO:0000313" key="7">
    <source>
        <dbReference type="EMBL" id="SLM09727.1"/>
    </source>
</evidence>
<dbReference type="PROSITE" id="PS50994">
    <property type="entry name" value="INTEGRASE"/>
    <property type="match status" value="1"/>
</dbReference>
<dbReference type="EMBL" id="FWDM01000001">
    <property type="protein sequence ID" value="SLM09727.1"/>
    <property type="molecule type" value="Genomic_DNA"/>
</dbReference>
<evidence type="ECO:0000256" key="3">
    <source>
        <dbReference type="ARBA" id="ARBA00023125"/>
    </source>
</evidence>
<feature type="domain" description="Integrase catalytic" evidence="6">
    <location>
        <begin position="123"/>
        <end position="293"/>
    </location>
</feature>
<accession>A0A3P3XEW6</accession>
<protein>
    <submittedName>
        <fullName evidence="7">Integrase catalytic region</fullName>
    </submittedName>
</protein>
<dbReference type="InterPro" id="IPR054353">
    <property type="entry name" value="IstA-like_C"/>
</dbReference>
<dbReference type="GO" id="GO:0032196">
    <property type="term" value="P:transposition"/>
    <property type="evidence" value="ECO:0007669"/>
    <property type="project" value="UniProtKB-KW"/>
</dbReference>